<dbReference type="RefSeq" id="XP_001838098.2">
    <property type="nucleotide sequence ID" value="XM_001838046.2"/>
</dbReference>
<organism evidence="1 2">
    <name type="scientific">Coprinopsis cinerea (strain Okayama-7 / 130 / ATCC MYA-4618 / FGSC 9003)</name>
    <name type="common">Inky cap fungus</name>
    <name type="synonym">Hormographiella aspergillata</name>
    <dbReference type="NCBI Taxonomy" id="240176"/>
    <lineage>
        <taxon>Eukaryota</taxon>
        <taxon>Fungi</taxon>
        <taxon>Dikarya</taxon>
        <taxon>Basidiomycota</taxon>
        <taxon>Agaricomycotina</taxon>
        <taxon>Agaricomycetes</taxon>
        <taxon>Agaricomycetidae</taxon>
        <taxon>Agaricales</taxon>
        <taxon>Agaricineae</taxon>
        <taxon>Psathyrellaceae</taxon>
        <taxon>Coprinopsis</taxon>
    </lineage>
</organism>
<dbReference type="VEuPathDB" id="FungiDB:CC1G_05579"/>
<comment type="caution">
    <text evidence="1">The sequence shown here is derived from an EMBL/GenBank/DDBJ whole genome shotgun (WGS) entry which is preliminary data.</text>
</comment>
<keyword evidence="2" id="KW-1185">Reference proteome</keyword>
<gene>
    <name evidence="1" type="ORF">CC1G_05579</name>
</gene>
<accession>A8P1H7</accession>
<proteinExistence type="predicted"/>
<evidence type="ECO:0000313" key="2">
    <source>
        <dbReference type="Proteomes" id="UP000001861"/>
    </source>
</evidence>
<reference evidence="1 2" key="1">
    <citation type="journal article" date="2010" name="Proc. Natl. Acad. Sci. U.S.A.">
        <title>Insights into evolution of multicellular fungi from the assembled chromosomes of the mushroom Coprinopsis cinerea (Coprinus cinereus).</title>
        <authorList>
            <person name="Stajich J.E."/>
            <person name="Wilke S.K."/>
            <person name="Ahren D."/>
            <person name="Au C.H."/>
            <person name="Birren B.W."/>
            <person name="Borodovsky M."/>
            <person name="Burns C."/>
            <person name="Canback B."/>
            <person name="Casselton L.A."/>
            <person name="Cheng C.K."/>
            <person name="Deng J."/>
            <person name="Dietrich F.S."/>
            <person name="Fargo D.C."/>
            <person name="Farman M.L."/>
            <person name="Gathman A.C."/>
            <person name="Goldberg J."/>
            <person name="Guigo R."/>
            <person name="Hoegger P.J."/>
            <person name="Hooker J.B."/>
            <person name="Huggins A."/>
            <person name="James T.Y."/>
            <person name="Kamada T."/>
            <person name="Kilaru S."/>
            <person name="Kodira C."/>
            <person name="Kues U."/>
            <person name="Kupfer D."/>
            <person name="Kwan H.S."/>
            <person name="Lomsadze A."/>
            <person name="Li W."/>
            <person name="Lilly W.W."/>
            <person name="Ma L.J."/>
            <person name="Mackey A.J."/>
            <person name="Manning G."/>
            <person name="Martin F."/>
            <person name="Muraguchi H."/>
            <person name="Natvig D.O."/>
            <person name="Palmerini H."/>
            <person name="Ramesh M.A."/>
            <person name="Rehmeyer C.J."/>
            <person name="Roe B.A."/>
            <person name="Shenoy N."/>
            <person name="Stanke M."/>
            <person name="Ter-Hovhannisyan V."/>
            <person name="Tunlid A."/>
            <person name="Velagapudi R."/>
            <person name="Vision T.J."/>
            <person name="Zeng Q."/>
            <person name="Zolan M.E."/>
            <person name="Pukkila P.J."/>
        </authorList>
    </citation>
    <scope>NUCLEOTIDE SEQUENCE [LARGE SCALE GENOMIC DNA]</scope>
    <source>
        <strain evidence="2">Okayama-7 / 130 / ATCC MYA-4618 / FGSC 9003</strain>
    </source>
</reference>
<sequence length="343" mass="38048">MPYLENLVLVDAIAPSSTTHVSPILFPYLSRLRLRARLDDISAFLSCAQFPSGCTLSLTCYDIRDGREFQRLREVFLTRWASSVSPSECSPYSSPFIVVSDGRNLTVTNNLVSGEHRYHDDDDGVPPTSTPVEQTQARQAQFYLQLYPKFKFDHYSKHDWPKLLSSLLNSDAMVSVIADATCFQLGLPFIPIVLVESLKMAKRATHLVNVGELALVALYPILRRELASPSSFGMGVMTVTSPGSTDDCILPALKVLRIEARTLHSHYLPVVVLALSRRSLGWGGIKRIVVGGFAFGTQAGGEEREERLLTRGALLDVPWEVNSPTLRTLAEYGVQVFHTSLYS</sequence>
<dbReference type="KEGG" id="cci:CC1G_05579"/>
<protein>
    <submittedName>
        <fullName evidence="1">Uncharacterized protein</fullName>
    </submittedName>
</protein>
<dbReference type="EMBL" id="AACS02000013">
    <property type="protein sequence ID" value="EAU83675.2"/>
    <property type="molecule type" value="Genomic_DNA"/>
</dbReference>
<dbReference type="InParanoid" id="A8P1H7"/>
<dbReference type="Proteomes" id="UP000001861">
    <property type="component" value="Unassembled WGS sequence"/>
</dbReference>
<name>A8P1H7_COPC7</name>
<dbReference type="GeneID" id="6014667"/>
<dbReference type="HOGENOM" id="CLU_808958_0_0_1"/>
<evidence type="ECO:0000313" key="1">
    <source>
        <dbReference type="EMBL" id="EAU83675.2"/>
    </source>
</evidence>
<dbReference type="AlphaFoldDB" id="A8P1H7"/>